<protein>
    <submittedName>
        <fullName evidence="2">Uncharacterized protein</fullName>
    </submittedName>
</protein>
<dbReference type="Proteomes" id="UP001163828">
    <property type="component" value="Unassembled WGS sequence"/>
</dbReference>
<feature type="chain" id="PRO_5045475226" evidence="1">
    <location>
        <begin position="26"/>
        <end position="181"/>
    </location>
</feature>
<keyword evidence="3" id="KW-1185">Reference proteome</keyword>
<comment type="caution">
    <text evidence="2">The sequence shown here is derived from an EMBL/GenBank/DDBJ whole genome shotgun (WGS) entry which is preliminary data.</text>
</comment>
<keyword evidence="1" id="KW-0732">Signal</keyword>
<name>A0ABQ8Q169_9AGAR</name>
<dbReference type="EMBL" id="MU790882">
    <property type="protein sequence ID" value="KAJ3992224.1"/>
    <property type="molecule type" value="Genomic_DNA"/>
</dbReference>
<proteinExistence type="predicted"/>
<gene>
    <name evidence="2" type="ORF">F5050DRAFT_972387</name>
</gene>
<feature type="signal peptide" evidence="1">
    <location>
        <begin position="1"/>
        <end position="25"/>
    </location>
</feature>
<evidence type="ECO:0000313" key="3">
    <source>
        <dbReference type="Proteomes" id="UP001163828"/>
    </source>
</evidence>
<evidence type="ECO:0000313" key="2">
    <source>
        <dbReference type="EMBL" id="KAJ3992224.1"/>
    </source>
</evidence>
<sequence>MLFTVSTSRLFTLLYLCVSILTASGSPLPPDGVISSRPELPPGSRFKSEVQLELGYDKLKQTSTVHAVLTIDDTTVHATWTDNSYTQLHPEEISEIRLKHFRSDFAWIPLGEAKFKSPADKEQALKDILSIKLPPYTETGGSCWNYIESALKTLTKREELLDSASVLEKFTESKGQHGQGS</sequence>
<reference evidence="2" key="1">
    <citation type="submission" date="2022-08" db="EMBL/GenBank/DDBJ databases">
        <authorList>
            <consortium name="DOE Joint Genome Institute"/>
            <person name="Min B."/>
            <person name="Riley R."/>
            <person name="Sierra-Patev S."/>
            <person name="Naranjo-Ortiz M."/>
            <person name="Looney B."/>
            <person name="Konkel Z."/>
            <person name="Slot J.C."/>
            <person name="Sakamoto Y."/>
            <person name="Steenwyk J.L."/>
            <person name="Rokas A."/>
            <person name="Carro J."/>
            <person name="Camarero S."/>
            <person name="Ferreira P."/>
            <person name="Molpeceres G."/>
            <person name="Ruiz-Duenas F.J."/>
            <person name="Serrano A."/>
            <person name="Henrissat B."/>
            <person name="Drula E."/>
            <person name="Hughes K.W."/>
            <person name="Mata J.L."/>
            <person name="Ishikawa N.K."/>
            <person name="Vargas-Isla R."/>
            <person name="Ushijima S."/>
            <person name="Smith C.A."/>
            <person name="Ahrendt S."/>
            <person name="Andreopoulos W."/>
            <person name="He G."/>
            <person name="Labutti K."/>
            <person name="Lipzen A."/>
            <person name="Ng V."/>
            <person name="Sandor L."/>
            <person name="Barry K."/>
            <person name="Martinez A.T."/>
            <person name="Xiao Y."/>
            <person name="Gibbons J.G."/>
            <person name="Terashima K."/>
            <person name="Hibbett D.S."/>
            <person name="Grigoriev I.V."/>
        </authorList>
    </citation>
    <scope>NUCLEOTIDE SEQUENCE</scope>
    <source>
        <strain evidence="2">TFB10827</strain>
    </source>
</reference>
<accession>A0ABQ8Q169</accession>
<evidence type="ECO:0000256" key="1">
    <source>
        <dbReference type="SAM" id="SignalP"/>
    </source>
</evidence>
<organism evidence="2 3">
    <name type="scientific">Lentinula boryana</name>
    <dbReference type="NCBI Taxonomy" id="40481"/>
    <lineage>
        <taxon>Eukaryota</taxon>
        <taxon>Fungi</taxon>
        <taxon>Dikarya</taxon>
        <taxon>Basidiomycota</taxon>
        <taxon>Agaricomycotina</taxon>
        <taxon>Agaricomycetes</taxon>
        <taxon>Agaricomycetidae</taxon>
        <taxon>Agaricales</taxon>
        <taxon>Marasmiineae</taxon>
        <taxon>Omphalotaceae</taxon>
        <taxon>Lentinula</taxon>
    </lineage>
</organism>